<evidence type="ECO:0000313" key="2">
    <source>
        <dbReference type="Proteomes" id="UP000028582"/>
    </source>
</evidence>
<protein>
    <submittedName>
        <fullName evidence="1">Uncharacterized protein</fullName>
    </submittedName>
</protein>
<dbReference type="AlphaFoldDB" id="A0A081AIX3"/>
<dbReference type="EMBL" id="ANJA01001173">
    <property type="protein sequence ID" value="ETO78834.1"/>
    <property type="molecule type" value="Genomic_DNA"/>
</dbReference>
<gene>
    <name evidence="1" type="ORF">F444_06330</name>
</gene>
<dbReference type="Proteomes" id="UP000028582">
    <property type="component" value="Unassembled WGS sequence"/>
</dbReference>
<feature type="non-terminal residue" evidence="1">
    <location>
        <position position="1"/>
    </location>
</feature>
<evidence type="ECO:0000313" key="1">
    <source>
        <dbReference type="EMBL" id="ETO78834.1"/>
    </source>
</evidence>
<sequence length="121" mass="13037">GVYLACHPRIQPSGLFPGSDPKVSFGKALGSFLQKDGIGKSYGTHGCSYILLWREGGSTGGPSIVSVCLRCGWSLGGVQDRYFRYKAAGDQFLGRVIAGLPVNDSKFLQFYPLILSTTLMK</sequence>
<name>A0A081AIX3_PHYNI</name>
<comment type="caution">
    <text evidence="1">The sequence shown here is derived from an EMBL/GenBank/DDBJ whole genome shotgun (WGS) entry which is preliminary data.</text>
</comment>
<proteinExistence type="predicted"/>
<accession>A0A081AIX3</accession>
<organism evidence="1 2">
    <name type="scientific">Phytophthora nicotianae P1976</name>
    <dbReference type="NCBI Taxonomy" id="1317066"/>
    <lineage>
        <taxon>Eukaryota</taxon>
        <taxon>Sar</taxon>
        <taxon>Stramenopiles</taxon>
        <taxon>Oomycota</taxon>
        <taxon>Peronosporomycetes</taxon>
        <taxon>Peronosporales</taxon>
        <taxon>Peronosporaceae</taxon>
        <taxon>Phytophthora</taxon>
    </lineage>
</organism>
<reference evidence="1 2" key="1">
    <citation type="submission" date="2013-11" db="EMBL/GenBank/DDBJ databases">
        <title>The Genome Sequence of Phytophthora parasitica P1976.</title>
        <authorList>
            <consortium name="The Broad Institute Genomics Platform"/>
            <person name="Russ C."/>
            <person name="Tyler B."/>
            <person name="Panabieres F."/>
            <person name="Shan W."/>
            <person name="Tripathy S."/>
            <person name="Grunwald N."/>
            <person name="Machado M."/>
            <person name="Johnson C.S."/>
            <person name="Walker B."/>
            <person name="Young S."/>
            <person name="Zeng Q."/>
            <person name="Gargeya S."/>
            <person name="Fitzgerald M."/>
            <person name="Haas B."/>
            <person name="Abouelleil A."/>
            <person name="Allen A.W."/>
            <person name="Alvarado L."/>
            <person name="Arachchi H.M."/>
            <person name="Berlin A.M."/>
            <person name="Chapman S.B."/>
            <person name="Gainer-Dewar J."/>
            <person name="Goldberg J."/>
            <person name="Griggs A."/>
            <person name="Gujja S."/>
            <person name="Hansen M."/>
            <person name="Howarth C."/>
            <person name="Imamovic A."/>
            <person name="Ireland A."/>
            <person name="Larimer J."/>
            <person name="McCowan C."/>
            <person name="Murphy C."/>
            <person name="Pearson M."/>
            <person name="Poon T.W."/>
            <person name="Priest M."/>
            <person name="Roberts A."/>
            <person name="Saif S."/>
            <person name="Shea T."/>
            <person name="Sisk P."/>
            <person name="Sykes S."/>
            <person name="Wortman J."/>
            <person name="Nusbaum C."/>
            <person name="Birren B."/>
        </authorList>
    </citation>
    <scope>NUCLEOTIDE SEQUENCE [LARGE SCALE GENOMIC DNA]</scope>
    <source>
        <strain evidence="1 2">P1976</strain>
    </source>
</reference>